<dbReference type="Pfam" id="PF13380">
    <property type="entry name" value="CoA_binding_2"/>
    <property type="match status" value="1"/>
</dbReference>
<organism evidence="2 3">
    <name type="scientific">Thiohalospira halophila DSM 15071</name>
    <dbReference type="NCBI Taxonomy" id="1123397"/>
    <lineage>
        <taxon>Bacteria</taxon>
        <taxon>Pseudomonadati</taxon>
        <taxon>Pseudomonadota</taxon>
        <taxon>Gammaproteobacteria</taxon>
        <taxon>Thiohalospirales</taxon>
        <taxon>Thiohalospiraceae</taxon>
        <taxon>Thiohalospira</taxon>
    </lineage>
</organism>
<dbReference type="SMART" id="SM00881">
    <property type="entry name" value="CoA_binding"/>
    <property type="match status" value="1"/>
</dbReference>
<keyword evidence="3" id="KW-1185">Reference proteome</keyword>
<evidence type="ECO:0000259" key="1">
    <source>
        <dbReference type="SMART" id="SM00881"/>
    </source>
</evidence>
<dbReference type="InterPro" id="IPR003781">
    <property type="entry name" value="CoA-bd"/>
</dbReference>
<dbReference type="RefSeq" id="WP_093428862.1">
    <property type="nucleotide sequence ID" value="NZ_FOMJ01000008.1"/>
</dbReference>
<gene>
    <name evidence="2" type="ORF">SAMN05660831_02241</name>
</gene>
<dbReference type="SUPFAM" id="SSF51735">
    <property type="entry name" value="NAD(P)-binding Rossmann-fold domains"/>
    <property type="match status" value="1"/>
</dbReference>
<feature type="domain" description="CoA-binding" evidence="1">
    <location>
        <begin position="11"/>
        <end position="104"/>
    </location>
</feature>
<evidence type="ECO:0000313" key="2">
    <source>
        <dbReference type="EMBL" id="SFD75425.1"/>
    </source>
</evidence>
<dbReference type="Proteomes" id="UP000198611">
    <property type="component" value="Unassembled WGS sequence"/>
</dbReference>
<proteinExistence type="predicted"/>
<evidence type="ECO:0000313" key="3">
    <source>
        <dbReference type="Proteomes" id="UP000198611"/>
    </source>
</evidence>
<dbReference type="Gene3D" id="3.40.50.720">
    <property type="entry name" value="NAD(P)-binding Rossmann-like Domain"/>
    <property type="match status" value="1"/>
</dbReference>
<name>A0A1I1UXY9_9GAMM</name>
<dbReference type="AlphaFoldDB" id="A0A1I1UXY9"/>
<dbReference type="PANTHER" id="PTHR33303:SF2">
    <property type="entry name" value="COA-BINDING DOMAIN-CONTAINING PROTEIN"/>
    <property type="match status" value="1"/>
</dbReference>
<accession>A0A1I1UXY9</accession>
<protein>
    <recommendedName>
        <fullName evidence="1">CoA-binding domain-containing protein</fullName>
    </recommendedName>
</protein>
<dbReference type="InterPro" id="IPR036291">
    <property type="entry name" value="NAD(P)-bd_dom_sf"/>
</dbReference>
<dbReference type="STRING" id="1123397.SAMN05660831_02241"/>
<reference evidence="2 3" key="1">
    <citation type="submission" date="2016-10" db="EMBL/GenBank/DDBJ databases">
        <authorList>
            <person name="de Groot N.N."/>
        </authorList>
    </citation>
    <scope>NUCLEOTIDE SEQUENCE [LARGE SCALE GENOMIC DNA]</scope>
    <source>
        <strain evidence="2 3">HL3</strain>
    </source>
</reference>
<dbReference type="EMBL" id="FOMJ01000008">
    <property type="protein sequence ID" value="SFD75425.1"/>
    <property type="molecule type" value="Genomic_DNA"/>
</dbReference>
<dbReference type="OrthoDB" id="9807426at2"/>
<dbReference type="PANTHER" id="PTHR33303">
    <property type="entry name" value="CYTOPLASMIC PROTEIN-RELATED"/>
    <property type="match status" value="1"/>
</dbReference>
<sequence length="144" mass="14692">MTEPTVDLDRLLAGLATIAVVGLSPRTDRPSHQVAAGLQGLGLAIRPVRPAIDAILGEAAVASLSDLTTPTDAVVVFRNPAEVPAIAEATVAGGHGALWLQPGAESAEGARIATEAGLPAVVGRCLWVDYRQWLAGGCNPGLSR</sequence>